<dbReference type="EMBL" id="ML977152">
    <property type="protein sequence ID" value="KAF1987417.1"/>
    <property type="molecule type" value="Genomic_DNA"/>
</dbReference>
<feature type="domain" description="CENP-V/GFA" evidence="4">
    <location>
        <begin position="22"/>
        <end position="147"/>
    </location>
</feature>
<dbReference type="PROSITE" id="PS51891">
    <property type="entry name" value="CENP_V_GFA"/>
    <property type="match status" value="1"/>
</dbReference>
<dbReference type="PANTHER" id="PTHR28620">
    <property type="entry name" value="CENTROMERE PROTEIN V"/>
    <property type="match status" value="1"/>
</dbReference>
<dbReference type="OrthoDB" id="2993351at2759"/>
<evidence type="ECO:0000313" key="5">
    <source>
        <dbReference type="EMBL" id="KAF1987417.1"/>
    </source>
</evidence>
<name>A0A6G1H2Y3_9PEZI</name>
<comment type="similarity">
    <text evidence="1">Belongs to the Gfa family.</text>
</comment>
<dbReference type="GO" id="GO:0016846">
    <property type="term" value="F:carbon-sulfur lyase activity"/>
    <property type="evidence" value="ECO:0007669"/>
    <property type="project" value="InterPro"/>
</dbReference>
<accession>A0A6G1H2Y3</accession>
<dbReference type="Proteomes" id="UP000800041">
    <property type="component" value="Unassembled WGS sequence"/>
</dbReference>
<sequence length="148" mass="16078">MSEQKHEPVLPAEDPDAPKYTYTGNCHCAANVFTADFTSGPNEGAQATCCNCSICSKNGDHFVYTKDANVTFLKGGIDNGLTKYEFGPKRIAHYFCPTCGTSMCARSVDPTFFPGMTALNVRAFKDIDMQAVALRQVNGKAHGDPYPH</sequence>
<gene>
    <name evidence="5" type="ORF">K402DRAFT_375440</name>
</gene>
<dbReference type="Pfam" id="PF04828">
    <property type="entry name" value="GFA"/>
    <property type="match status" value="1"/>
</dbReference>
<keyword evidence="2" id="KW-0479">Metal-binding</keyword>
<dbReference type="Gene3D" id="2.170.150.70">
    <property type="match status" value="1"/>
</dbReference>
<dbReference type="SUPFAM" id="SSF51316">
    <property type="entry name" value="Mss4-like"/>
    <property type="match status" value="1"/>
</dbReference>
<evidence type="ECO:0000256" key="2">
    <source>
        <dbReference type="ARBA" id="ARBA00022723"/>
    </source>
</evidence>
<dbReference type="InterPro" id="IPR006913">
    <property type="entry name" value="CENP-V/GFA"/>
</dbReference>
<dbReference type="PANTHER" id="PTHR28620:SF1">
    <property type="entry name" value="CENP-V_GFA DOMAIN-CONTAINING PROTEIN"/>
    <property type="match status" value="1"/>
</dbReference>
<keyword evidence="3" id="KW-0862">Zinc</keyword>
<protein>
    <recommendedName>
        <fullName evidence="4">CENP-V/GFA domain-containing protein</fullName>
    </recommendedName>
</protein>
<evidence type="ECO:0000259" key="4">
    <source>
        <dbReference type="PROSITE" id="PS51891"/>
    </source>
</evidence>
<evidence type="ECO:0000256" key="1">
    <source>
        <dbReference type="ARBA" id="ARBA00005495"/>
    </source>
</evidence>
<organism evidence="5 6">
    <name type="scientific">Aulographum hederae CBS 113979</name>
    <dbReference type="NCBI Taxonomy" id="1176131"/>
    <lineage>
        <taxon>Eukaryota</taxon>
        <taxon>Fungi</taxon>
        <taxon>Dikarya</taxon>
        <taxon>Ascomycota</taxon>
        <taxon>Pezizomycotina</taxon>
        <taxon>Dothideomycetes</taxon>
        <taxon>Pleosporomycetidae</taxon>
        <taxon>Aulographales</taxon>
        <taxon>Aulographaceae</taxon>
    </lineage>
</organism>
<evidence type="ECO:0000256" key="3">
    <source>
        <dbReference type="ARBA" id="ARBA00022833"/>
    </source>
</evidence>
<proteinExistence type="inferred from homology"/>
<evidence type="ECO:0000313" key="6">
    <source>
        <dbReference type="Proteomes" id="UP000800041"/>
    </source>
</evidence>
<dbReference type="InterPro" id="IPR052355">
    <property type="entry name" value="CENP-V-like"/>
</dbReference>
<dbReference type="AlphaFoldDB" id="A0A6G1H2Y3"/>
<dbReference type="GO" id="GO:0046872">
    <property type="term" value="F:metal ion binding"/>
    <property type="evidence" value="ECO:0007669"/>
    <property type="project" value="UniProtKB-KW"/>
</dbReference>
<reference evidence="5" key="1">
    <citation type="journal article" date="2020" name="Stud. Mycol.">
        <title>101 Dothideomycetes genomes: a test case for predicting lifestyles and emergence of pathogens.</title>
        <authorList>
            <person name="Haridas S."/>
            <person name="Albert R."/>
            <person name="Binder M."/>
            <person name="Bloem J."/>
            <person name="Labutti K."/>
            <person name="Salamov A."/>
            <person name="Andreopoulos B."/>
            <person name="Baker S."/>
            <person name="Barry K."/>
            <person name="Bills G."/>
            <person name="Bluhm B."/>
            <person name="Cannon C."/>
            <person name="Castanera R."/>
            <person name="Culley D."/>
            <person name="Daum C."/>
            <person name="Ezra D."/>
            <person name="Gonzalez J."/>
            <person name="Henrissat B."/>
            <person name="Kuo A."/>
            <person name="Liang C."/>
            <person name="Lipzen A."/>
            <person name="Lutzoni F."/>
            <person name="Magnuson J."/>
            <person name="Mondo S."/>
            <person name="Nolan M."/>
            <person name="Ohm R."/>
            <person name="Pangilinan J."/>
            <person name="Park H.-J."/>
            <person name="Ramirez L."/>
            <person name="Alfaro M."/>
            <person name="Sun H."/>
            <person name="Tritt A."/>
            <person name="Yoshinaga Y."/>
            <person name="Zwiers L.-H."/>
            <person name="Turgeon B."/>
            <person name="Goodwin S."/>
            <person name="Spatafora J."/>
            <person name="Crous P."/>
            <person name="Grigoriev I."/>
        </authorList>
    </citation>
    <scope>NUCLEOTIDE SEQUENCE</scope>
    <source>
        <strain evidence="5">CBS 113979</strain>
    </source>
</reference>
<dbReference type="InterPro" id="IPR011057">
    <property type="entry name" value="Mss4-like_sf"/>
</dbReference>
<keyword evidence="6" id="KW-1185">Reference proteome</keyword>